<dbReference type="PANTHER" id="PTHR43806:SF11">
    <property type="entry name" value="CEREVISIN-RELATED"/>
    <property type="match status" value="1"/>
</dbReference>
<evidence type="ECO:0000313" key="8">
    <source>
        <dbReference type="Proteomes" id="UP000722791"/>
    </source>
</evidence>
<feature type="non-terminal residue" evidence="7">
    <location>
        <position position="1"/>
    </location>
</feature>
<dbReference type="InterPro" id="IPR036852">
    <property type="entry name" value="Peptidase_S8/S53_dom_sf"/>
</dbReference>
<dbReference type="GO" id="GO:0004252">
    <property type="term" value="F:serine-type endopeptidase activity"/>
    <property type="evidence" value="ECO:0007669"/>
    <property type="project" value="InterPro"/>
</dbReference>
<dbReference type="InterPro" id="IPR050131">
    <property type="entry name" value="Peptidase_S8_subtilisin-like"/>
</dbReference>
<evidence type="ECO:0000256" key="5">
    <source>
        <dbReference type="PROSITE-ProRule" id="PRU01240"/>
    </source>
</evidence>
<comment type="similarity">
    <text evidence="1 5">Belongs to the peptidase S8 family.</text>
</comment>
<dbReference type="GO" id="GO:0006508">
    <property type="term" value="P:proteolysis"/>
    <property type="evidence" value="ECO:0007669"/>
    <property type="project" value="UniProtKB-KW"/>
</dbReference>
<keyword evidence="3" id="KW-0378">Hydrolase</keyword>
<protein>
    <recommendedName>
        <fullName evidence="6">Peptidase S8/S53 domain-containing protein</fullName>
    </recommendedName>
</protein>
<evidence type="ECO:0000313" key="7">
    <source>
        <dbReference type="EMBL" id="GIM03344.1"/>
    </source>
</evidence>
<organism evidence="7 8">
    <name type="scientific">Volvox reticuliferus</name>
    <dbReference type="NCBI Taxonomy" id="1737510"/>
    <lineage>
        <taxon>Eukaryota</taxon>
        <taxon>Viridiplantae</taxon>
        <taxon>Chlorophyta</taxon>
        <taxon>core chlorophytes</taxon>
        <taxon>Chlorophyceae</taxon>
        <taxon>CS clade</taxon>
        <taxon>Chlamydomonadales</taxon>
        <taxon>Volvocaceae</taxon>
        <taxon>Volvox</taxon>
    </lineage>
</organism>
<keyword evidence="4" id="KW-0720">Serine protease</keyword>
<evidence type="ECO:0000259" key="6">
    <source>
        <dbReference type="Pfam" id="PF00082"/>
    </source>
</evidence>
<evidence type="ECO:0000256" key="1">
    <source>
        <dbReference type="ARBA" id="ARBA00011073"/>
    </source>
</evidence>
<dbReference type="AlphaFoldDB" id="A0A8J4GAX2"/>
<sequence>DIATLNGTRVTSGFSAIGGSGPDNTTDDCFGHGTHVAAIIGGLDNGVAKNVTLHPVKVLDCYGNANETTLLRGLEWVAENLQYPALVHMSLEGYYSAPINAAIDDLVQRLARKRRGAVCLVWAADFYWQWLAAVKHVFISARQAISATRTVFLY</sequence>
<name>A0A8J4GAX2_9CHLO</name>
<reference evidence="7" key="1">
    <citation type="journal article" date="2021" name="Proc. Natl. Acad. Sci. U.S.A.">
        <title>Three genomes in the algal genus Volvox reveal the fate of a haploid sex-determining region after a transition to homothallism.</title>
        <authorList>
            <person name="Yamamoto K."/>
            <person name="Hamaji T."/>
            <person name="Kawai-Toyooka H."/>
            <person name="Matsuzaki R."/>
            <person name="Takahashi F."/>
            <person name="Nishimura Y."/>
            <person name="Kawachi M."/>
            <person name="Noguchi H."/>
            <person name="Minakuchi Y."/>
            <person name="Umen J.G."/>
            <person name="Toyoda A."/>
            <person name="Nozaki H."/>
        </authorList>
    </citation>
    <scope>NUCLEOTIDE SEQUENCE</scope>
    <source>
        <strain evidence="7">NIES-3785</strain>
    </source>
</reference>
<dbReference type="Pfam" id="PF00082">
    <property type="entry name" value="Peptidase_S8"/>
    <property type="match status" value="1"/>
</dbReference>
<dbReference type="GO" id="GO:0005615">
    <property type="term" value="C:extracellular space"/>
    <property type="evidence" value="ECO:0007669"/>
    <property type="project" value="TreeGrafter"/>
</dbReference>
<dbReference type="InterPro" id="IPR000209">
    <property type="entry name" value="Peptidase_S8/S53_dom"/>
</dbReference>
<dbReference type="PROSITE" id="PS51892">
    <property type="entry name" value="SUBTILASE"/>
    <property type="match status" value="1"/>
</dbReference>
<keyword evidence="2" id="KW-0645">Protease</keyword>
<dbReference type="PANTHER" id="PTHR43806">
    <property type="entry name" value="PEPTIDASE S8"/>
    <property type="match status" value="1"/>
</dbReference>
<evidence type="ECO:0000256" key="2">
    <source>
        <dbReference type="ARBA" id="ARBA00022670"/>
    </source>
</evidence>
<proteinExistence type="inferred from homology"/>
<accession>A0A8J4GAX2</accession>
<dbReference type="EMBL" id="BNCQ01000013">
    <property type="protein sequence ID" value="GIM03344.1"/>
    <property type="molecule type" value="Genomic_DNA"/>
</dbReference>
<evidence type="ECO:0000256" key="4">
    <source>
        <dbReference type="ARBA" id="ARBA00022825"/>
    </source>
</evidence>
<dbReference type="Proteomes" id="UP000722791">
    <property type="component" value="Unassembled WGS sequence"/>
</dbReference>
<comment type="caution">
    <text evidence="5">Lacks conserved residue(s) required for the propagation of feature annotation.</text>
</comment>
<feature type="domain" description="Peptidase S8/S53" evidence="6">
    <location>
        <begin position="20"/>
        <end position="124"/>
    </location>
</feature>
<dbReference type="Gene3D" id="3.40.50.200">
    <property type="entry name" value="Peptidase S8/S53 domain"/>
    <property type="match status" value="1"/>
</dbReference>
<comment type="caution">
    <text evidence="7">The sequence shown here is derived from an EMBL/GenBank/DDBJ whole genome shotgun (WGS) entry which is preliminary data.</text>
</comment>
<gene>
    <name evidence="7" type="ORF">Vretimale_8089</name>
</gene>
<dbReference type="SUPFAM" id="SSF52743">
    <property type="entry name" value="Subtilisin-like"/>
    <property type="match status" value="1"/>
</dbReference>
<evidence type="ECO:0000256" key="3">
    <source>
        <dbReference type="ARBA" id="ARBA00022801"/>
    </source>
</evidence>